<dbReference type="EMBL" id="JXTB01000914">
    <property type="protein sequence ID" value="PON31854.1"/>
    <property type="molecule type" value="Genomic_DNA"/>
</dbReference>
<evidence type="ECO:0000313" key="2">
    <source>
        <dbReference type="Proteomes" id="UP000237105"/>
    </source>
</evidence>
<proteinExistence type="predicted"/>
<reference evidence="2" key="1">
    <citation type="submission" date="2016-06" db="EMBL/GenBank/DDBJ databases">
        <title>Parallel loss of symbiosis genes in relatives of nitrogen-fixing non-legume Parasponia.</title>
        <authorList>
            <person name="Van Velzen R."/>
            <person name="Holmer R."/>
            <person name="Bu F."/>
            <person name="Rutten L."/>
            <person name="Van Zeijl A."/>
            <person name="Liu W."/>
            <person name="Santuari L."/>
            <person name="Cao Q."/>
            <person name="Sharma T."/>
            <person name="Shen D."/>
            <person name="Roswanjaya Y."/>
            <person name="Wardhani T."/>
            <person name="Kalhor M.S."/>
            <person name="Jansen J."/>
            <person name="Van den Hoogen J."/>
            <person name="Gungor B."/>
            <person name="Hartog M."/>
            <person name="Hontelez J."/>
            <person name="Verver J."/>
            <person name="Yang W.-C."/>
            <person name="Schijlen E."/>
            <person name="Repin R."/>
            <person name="Schilthuizen M."/>
            <person name="Schranz E."/>
            <person name="Heidstra R."/>
            <person name="Miyata K."/>
            <person name="Fedorova E."/>
            <person name="Kohlen W."/>
            <person name="Bisseling T."/>
            <person name="Smit S."/>
            <person name="Geurts R."/>
        </authorList>
    </citation>
    <scope>NUCLEOTIDE SEQUENCE [LARGE SCALE GENOMIC DNA]</scope>
    <source>
        <strain evidence="2">cv. WU1-14</strain>
    </source>
</reference>
<dbReference type="Proteomes" id="UP000237105">
    <property type="component" value="Unassembled WGS sequence"/>
</dbReference>
<accession>A0A2P5A5Q3</accession>
<gene>
    <name evidence="1" type="ORF">PanWU01x14_366300</name>
</gene>
<sequence>MKFLSPSPFRPSQMSSKNNLRLSIWRGVTHCHHGGDLSDLTSLMPLATVTPQSGCQLAFQSLF</sequence>
<evidence type="ECO:0000313" key="1">
    <source>
        <dbReference type="EMBL" id="PON31854.1"/>
    </source>
</evidence>
<organism evidence="1 2">
    <name type="scientific">Parasponia andersonii</name>
    <name type="common">Sponia andersonii</name>
    <dbReference type="NCBI Taxonomy" id="3476"/>
    <lineage>
        <taxon>Eukaryota</taxon>
        <taxon>Viridiplantae</taxon>
        <taxon>Streptophyta</taxon>
        <taxon>Embryophyta</taxon>
        <taxon>Tracheophyta</taxon>
        <taxon>Spermatophyta</taxon>
        <taxon>Magnoliopsida</taxon>
        <taxon>eudicotyledons</taxon>
        <taxon>Gunneridae</taxon>
        <taxon>Pentapetalae</taxon>
        <taxon>rosids</taxon>
        <taxon>fabids</taxon>
        <taxon>Rosales</taxon>
        <taxon>Cannabaceae</taxon>
        <taxon>Parasponia</taxon>
    </lineage>
</organism>
<keyword evidence="2" id="KW-1185">Reference proteome</keyword>
<name>A0A2P5A5Q3_PARAD</name>
<comment type="caution">
    <text evidence="1">The sequence shown here is derived from an EMBL/GenBank/DDBJ whole genome shotgun (WGS) entry which is preliminary data.</text>
</comment>
<protein>
    <submittedName>
        <fullName evidence="1">Uncharacterized protein</fullName>
    </submittedName>
</protein>
<dbReference type="AlphaFoldDB" id="A0A2P5A5Q3"/>